<evidence type="ECO:0000313" key="3">
    <source>
        <dbReference type="EMBL" id="PCJ16804.1"/>
    </source>
</evidence>
<keyword evidence="1" id="KW-0472">Membrane</keyword>
<gene>
    <name evidence="3" type="ORF">COA96_18200</name>
</gene>
<evidence type="ECO:0000313" key="4">
    <source>
        <dbReference type="Proteomes" id="UP000218327"/>
    </source>
</evidence>
<reference evidence="4" key="1">
    <citation type="submission" date="2017-08" db="EMBL/GenBank/DDBJ databases">
        <title>A dynamic microbial community with high functional redundancy inhabits the cold, oxic subseafloor aquifer.</title>
        <authorList>
            <person name="Tully B.J."/>
            <person name="Wheat C.G."/>
            <person name="Glazer B.T."/>
            <person name="Huber J.A."/>
        </authorList>
    </citation>
    <scope>NUCLEOTIDE SEQUENCE [LARGE SCALE GENOMIC DNA]</scope>
</reference>
<sequence length="114" mass="12369">MYAESISIIIIFVGLPLAIMFFSNKNKTKKLDTLVKIVELGGNVDPETLKMLNGSSGSYKTDYKKGLIWLAIGVPLTIGIWIDSGAQEAVLGIIPVFIGLAYFVAGKYRLSDPS</sequence>
<keyword evidence="1" id="KW-1133">Transmembrane helix</keyword>
<feature type="transmembrane region" description="Helical" evidence="1">
    <location>
        <begin position="6"/>
        <end position="23"/>
    </location>
</feature>
<dbReference type="InterPro" id="IPR046216">
    <property type="entry name" value="DUF6249"/>
</dbReference>
<accession>A0A2A5ABX4</accession>
<protein>
    <recommendedName>
        <fullName evidence="2">DUF6249 domain-containing protein</fullName>
    </recommendedName>
</protein>
<keyword evidence="1" id="KW-0812">Transmembrane</keyword>
<evidence type="ECO:0000256" key="1">
    <source>
        <dbReference type="SAM" id="Phobius"/>
    </source>
</evidence>
<organism evidence="3 4">
    <name type="scientific">SAR86 cluster bacterium</name>
    <dbReference type="NCBI Taxonomy" id="2030880"/>
    <lineage>
        <taxon>Bacteria</taxon>
        <taxon>Pseudomonadati</taxon>
        <taxon>Pseudomonadota</taxon>
        <taxon>Gammaproteobacteria</taxon>
        <taxon>SAR86 cluster</taxon>
    </lineage>
</organism>
<comment type="caution">
    <text evidence="3">The sequence shown here is derived from an EMBL/GenBank/DDBJ whole genome shotgun (WGS) entry which is preliminary data.</text>
</comment>
<proteinExistence type="predicted"/>
<dbReference type="Proteomes" id="UP000218327">
    <property type="component" value="Unassembled WGS sequence"/>
</dbReference>
<dbReference type="AlphaFoldDB" id="A0A2A5ABX4"/>
<feature type="transmembrane region" description="Helical" evidence="1">
    <location>
        <begin position="66"/>
        <end position="82"/>
    </location>
</feature>
<evidence type="ECO:0000259" key="2">
    <source>
        <dbReference type="Pfam" id="PF19762"/>
    </source>
</evidence>
<name>A0A2A5ABX4_9GAMM</name>
<feature type="transmembrane region" description="Helical" evidence="1">
    <location>
        <begin position="88"/>
        <end position="105"/>
    </location>
</feature>
<feature type="domain" description="DUF6249" evidence="2">
    <location>
        <begin position="7"/>
        <end position="108"/>
    </location>
</feature>
<dbReference type="Pfam" id="PF19762">
    <property type="entry name" value="DUF6249"/>
    <property type="match status" value="1"/>
</dbReference>
<dbReference type="EMBL" id="NVVJ01000114">
    <property type="protein sequence ID" value="PCJ16804.1"/>
    <property type="molecule type" value="Genomic_DNA"/>
</dbReference>